<evidence type="ECO:0000256" key="3">
    <source>
        <dbReference type="ARBA" id="ARBA00022692"/>
    </source>
</evidence>
<evidence type="ECO:0000256" key="5">
    <source>
        <dbReference type="ARBA" id="ARBA00023136"/>
    </source>
</evidence>
<keyword evidence="3 6" id="KW-0812">Transmembrane</keyword>
<dbReference type="Proteomes" id="UP001344817">
    <property type="component" value="Unassembled WGS sequence"/>
</dbReference>
<dbReference type="Pfam" id="PF13396">
    <property type="entry name" value="PLDc_N"/>
    <property type="match status" value="1"/>
</dbReference>
<keyword evidence="2" id="KW-1003">Cell membrane</keyword>
<dbReference type="InterPro" id="IPR025202">
    <property type="entry name" value="PLD-like_dom"/>
</dbReference>
<feature type="domain" description="PLD phosphodiesterase" evidence="7">
    <location>
        <begin position="240"/>
        <end position="267"/>
    </location>
</feature>
<evidence type="ECO:0000256" key="1">
    <source>
        <dbReference type="ARBA" id="ARBA00004651"/>
    </source>
</evidence>
<dbReference type="SMART" id="SM00155">
    <property type="entry name" value="PLDc"/>
    <property type="match status" value="2"/>
</dbReference>
<evidence type="ECO:0000259" key="7">
    <source>
        <dbReference type="PROSITE" id="PS50035"/>
    </source>
</evidence>
<evidence type="ECO:0000256" key="2">
    <source>
        <dbReference type="ARBA" id="ARBA00022475"/>
    </source>
</evidence>
<comment type="caution">
    <text evidence="8">The sequence shown here is derived from an EMBL/GenBank/DDBJ whole genome shotgun (WGS) entry which is preliminary data.</text>
</comment>
<dbReference type="Gene3D" id="3.30.870.10">
    <property type="entry name" value="Endonuclease Chain A"/>
    <property type="match status" value="2"/>
</dbReference>
<accession>A0ABU7ML06</accession>
<reference evidence="8" key="1">
    <citation type="submission" date="2024-01" db="EMBL/GenBank/DDBJ databases">
        <title>Genome sequence of Mycoplasma ciconiae type strain DSM 25251.</title>
        <authorList>
            <person name="Spergser J."/>
        </authorList>
    </citation>
    <scope>NUCLEOTIDE SEQUENCE [LARGE SCALE GENOMIC DNA]</scope>
    <source>
        <strain evidence="8">DSM 25251</strain>
    </source>
</reference>
<feature type="transmembrane region" description="Helical" evidence="6">
    <location>
        <begin position="69"/>
        <end position="92"/>
    </location>
</feature>
<evidence type="ECO:0000313" key="8">
    <source>
        <dbReference type="EMBL" id="MEE3928199.1"/>
    </source>
</evidence>
<protein>
    <submittedName>
        <fullName evidence="8">Phospholipase D-like domain-containing protein</fullName>
    </submittedName>
</protein>
<comment type="subcellular location">
    <subcellularLocation>
        <location evidence="1">Cell membrane</location>
        <topology evidence="1">Multi-pass membrane protein</topology>
    </subcellularLocation>
</comment>
<feature type="transmembrane region" description="Helical" evidence="6">
    <location>
        <begin position="9"/>
        <end position="30"/>
    </location>
</feature>
<evidence type="ECO:0000256" key="6">
    <source>
        <dbReference type="SAM" id="Phobius"/>
    </source>
</evidence>
<dbReference type="Pfam" id="PF13091">
    <property type="entry name" value="PLDc_2"/>
    <property type="match status" value="2"/>
</dbReference>
<dbReference type="RefSeq" id="WP_330500612.1">
    <property type="nucleotide sequence ID" value="NZ_JAZDWZ010000003.1"/>
</dbReference>
<proteinExistence type="predicted"/>
<keyword evidence="4 6" id="KW-1133">Transmembrane helix</keyword>
<dbReference type="PANTHER" id="PTHR21248">
    <property type="entry name" value="CARDIOLIPIN SYNTHASE"/>
    <property type="match status" value="1"/>
</dbReference>
<feature type="transmembrane region" description="Helical" evidence="6">
    <location>
        <begin position="36"/>
        <end position="57"/>
    </location>
</feature>
<dbReference type="InterPro" id="IPR027379">
    <property type="entry name" value="CLS_N"/>
</dbReference>
<feature type="domain" description="PLD phosphodiesterase" evidence="7">
    <location>
        <begin position="420"/>
        <end position="447"/>
    </location>
</feature>
<name>A0ABU7ML06_9BACT</name>
<dbReference type="PANTHER" id="PTHR21248:SF22">
    <property type="entry name" value="PHOSPHOLIPASE D"/>
    <property type="match status" value="1"/>
</dbReference>
<dbReference type="SUPFAM" id="SSF56024">
    <property type="entry name" value="Phospholipase D/nuclease"/>
    <property type="match status" value="2"/>
</dbReference>
<keyword evidence="9" id="KW-1185">Reference proteome</keyword>
<keyword evidence="5 6" id="KW-0472">Membrane</keyword>
<gene>
    <name evidence="8" type="ORF">V2E24_01230</name>
</gene>
<evidence type="ECO:0000313" key="9">
    <source>
        <dbReference type="Proteomes" id="UP001344817"/>
    </source>
</evidence>
<dbReference type="CDD" id="cd09112">
    <property type="entry name" value="PLDc_CLS_2"/>
    <property type="match status" value="1"/>
</dbReference>
<dbReference type="EMBL" id="JAZDWZ010000003">
    <property type="protein sequence ID" value="MEE3928199.1"/>
    <property type="molecule type" value="Genomic_DNA"/>
</dbReference>
<organism evidence="8 9">
    <name type="scientific">Mycoplasmopsis ciconiae</name>
    <dbReference type="NCBI Taxonomy" id="561067"/>
    <lineage>
        <taxon>Bacteria</taxon>
        <taxon>Bacillati</taxon>
        <taxon>Mycoplasmatota</taxon>
        <taxon>Mycoplasmoidales</taxon>
        <taxon>Metamycoplasmataceae</taxon>
        <taxon>Mycoplasmopsis</taxon>
    </lineage>
</organism>
<evidence type="ECO:0000256" key="4">
    <source>
        <dbReference type="ARBA" id="ARBA00022989"/>
    </source>
</evidence>
<dbReference type="PROSITE" id="PS50035">
    <property type="entry name" value="PLD"/>
    <property type="match status" value="2"/>
</dbReference>
<sequence length="505" mass="59407">MKQKKINKIAIFVIELVIIFLYLVGLFLLIYNLNVYFFYIFILTLYLLNVFTMIMIWKQNRENSSKISWIVFFILFPIIGHFFYFTFGLSYVNKQELKLTQDKSYYYSFYNSQSHFTNEDTETDNCLLDYAKISNSNLLPAKFNMYYQGYEFFNVLIDNLEKAQENIDIVTYIIKPGDSTSIFLKTLLKKANQGVKIRWLIDYFGSGFMSNKYFKPLKKHPNVEIHYIGKIYYPFIVSKSFYRNHQKFIIIDNLKVYSGGNNISDEYVSFSKKYGHWIDLNYCVTGPYVNLYINHFSRFYKIVTYKEDDPTTKFKYYNSEDLQKYNSNAVLVTDSPVLSYSEAESVWLKAFANAKSSIKISTPYFSITTALWKQLIIALKSGVSVEIYIPGSPDKALIYEISVNEIKELVKYGLKVYVYNDHFLHSKLGLIDNKFGWFGTNNFDKRSMFSQYESMDLVQGEVIQDLINIFEEYKNNCSTISESEIVNKRPNALIRSLYKLLKNIV</sequence>
<dbReference type="InterPro" id="IPR001736">
    <property type="entry name" value="PLipase_D/transphosphatidylase"/>
</dbReference>
<dbReference type="CDD" id="cd09110">
    <property type="entry name" value="PLDc_CLS_1"/>
    <property type="match status" value="1"/>
</dbReference>